<keyword evidence="2" id="KW-1185">Reference proteome</keyword>
<protein>
    <recommendedName>
        <fullName evidence="3">Flagellar transcriptional activator FlhD</fullName>
    </recommendedName>
</protein>
<dbReference type="Proteomes" id="UP000294593">
    <property type="component" value="Unassembled WGS sequence"/>
</dbReference>
<sequence length="106" mass="11442">MSSIQFTDVQLTNLYLLQAIRLGIAQDRVSTCCKFGLDTAQAEYLGAMSQEDVWSFIAHIGQSTLFPPRQDLLALLKAPAPLQASLAAVHAPRPQQLASMVPASTS</sequence>
<gene>
    <name evidence="1" type="ORF">EV672_11318</name>
</gene>
<dbReference type="RefSeq" id="WP_133611145.1">
    <property type="nucleotide sequence ID" value="NZ_SNXW01000013.1"/>
</dbReference>
<evidence type="ECO:0000313" key="2">
    <source>
        <dbReference type="Proteomes" id="UP000294593"/>
    </source>
</evidence>
<comment type="caution">
    <text evidence="1">The sequence shown here is derived from an EMBL/GenBank/DDBJ whole genome shotgun (WGS) entry which is preliminary data.</text>
</comment>
<organism evidence="1 2">
    <name type="scientific">Aquabacterium commune</name>
    <dbReference type="NCBI Taxonomy" id="70586"/>
    <lineage>
        <taxon>Bacteria</taxon>
        <taxon>Pseudomonadati</taxon>
        <taxon>Pseudomonadota</taxon>
        <taxon>Betaproteobacteria</taxon>
        <taxon>Burkholderiales</taxon>
        <taxon>Aquabacterium</taxon>
    </lineage>
</organism>
<reference evidence="1 2" key="1">
    <citation type="submission" date="2019-03" db="EMBL/GenBank/DDBJ databases">
        <title>Genomic Encyclopedia of Type Strains, Phase IV (KMG-IV): sequencing the most valuable type-strain genomes for metagenomic binning, comparative biology and taxonomic classification.</title>
        <authorList>
            <person name="Goeker M."/>
        </authorList>
    </citation>
    <scope>NUCLEOTIDE SEQUENCE [LARGE SCALE GENOMIC DNA]</scope>
    <source>
        <strain evidence="1 2">DSM 11901</strain>
    </source>
</reference>
<evidence type="ECO:0008006" key="3">
    <source>
        <dbReference type="Google" id="ProtNLM"/>
    </source>
</evidence>
<dbReference type="AlphaFoldDB" id="A0A4R6R1X9"/>
<dbReference type="EMBL" id="SNXW01000013">
    <property type="protein sequence ID" value="TDP79445.1"/>
    <property type="molecule type" value="Genomic_DNA"/>
</dbReference>
<dbReference type="OrthoDB" id="8812165at2"/>
<accession>A0A4R6R1X9</accession>
<proteinExistence type="predicted"/>
<evidence type="ECO:0000313" key="1">
    <source>
        <dbReference type="EMBL" id="TDP79445.1"/>
    </source>
</evidence>
<name>A0A4R6R1X9_9BURK</name>